<comment type="similarity">
    <text evidence="2">Belongs to the ABC transporter superfamily.</text>
</comment>
<evidence type="ECO:0000313" key="10">
    <source>
        <dbReference type="EMBL" id="WPF81117.1"/>
    </source>
</evidence>
<feature type="region of interest" description="Disordered" evidence="8">
    <location>
        <begin position="288"/>
        <end position="318"/>
    </location>
</feature>
<feature type="compositionally biased region" description="Low complexity" evidence="8">
    <location>
        <begin position="294"/>
        <end position="310"/>
    </location>
</feature>
<keyword evidence="7" id="KW-0472">Membrane</keyword>
<dbReference type="GO" id="GO:0015833">
    <property type="term" value="P:peptide transport"/>
    <property type="evidence" value="ECO:0007669"/>
    <property type="project" value="InterPro"/>
</dbReference>
<accession>A0AAF0Z1K0</accession>
<evidence type="ECO:0000256" key="8">
    <source>
        <dbReference type="SAM" id="MobiDB-lite"/>
    </source>
</evidence>
<feature type="domain" description="ABC transporter" evidence="9">
    <location>
        <begin position="5"/>
        <end position="269"/>
    </location>
</feature>
<feature type="domain" description="ABC transporter" evidence="9">
    <location>
        <begin position="319"/>
        <end position="564"/>
    </location>
</feature>
<keyword evidence="11" id="KW-1185">Reference proteome</keyword>
<dbReference type="Pfam" id="PF00005">
    <property type="entry name" value="ABC_tran"/>
    <property type="match status" value="2"/>
</dbReference>
<sequence length="587" mass="62269">MVPLLTVDGLTVRFEGQDTPAVGGVSWTLERGQVLALVGESGSGKSVTAFSVLGLLPATATVAGSIRLDAEHLGSEPGRDGARRGGPVELVGASSDTLRGVRGGVVGLVSQEPMNAWNPVLTIGWQIIEAVRTHAKVSRAQARERLLQLLHEVGLTDPERVARSYPHQLSGGQLQRALIAMALSADPVALIADEPTTALDVTVQAGILELLRSLRDSRGMAILLITHDMGVVADLADDVVVMRRGLVVEKAPAATLFSDPQDAYTRELLDAVPRLGALPEAEALVAADPETPVRRSTTTTASDARAAAAPSPAPAAPPVDLRDLHVVYPGARRSAPVHAADGVTLRIDRGEMLGLVGESGSGKSTVGQVLAGLVPATSGSVRVCDVDLREASRKEQLAVRKRVGVVFQDPASTLNPRWTIAQAIGEPLGLHTSLRGSELRDRVAHLLEIVQLSPDLADRFSHELSGGQRQRVSIARAVALDPDVLIADEPTSALDVSVQQRILEVFADLQQRLGFSCLFISHNLAVVERVTGRVAVMHQGRIVEQGPTRDVLGSPQDPYTQRLLAAAPVADPTVQAERRAHWLTLTR</sequence>
<dbReference type="InterPro" id="IPR003439">
    <property type="entry name" value="ABC_transporter-like_ATP-bd"/>
</dbReference>
<keyword evidence="5" id="KW-0547">Nucleotide-binding</keyword>
<dbReference type="InterPro" id="IPR027417">
    <property type="entry name" value="P-loop_NTPase"/>
</dbReference>
<reference evidence="11" key="1">
    <citation type="submission" date="2023-11" db="EMBL/GenBank/DDBJ databases">
        <authorList>
            <person name="Helweg L.P."/>
            <person name="Kiel A."/>
            <person name="Hitz F."/>
            <person name="Ruckert-Reed C."/>
            <person name="Busche T."/>
            <person name="Kaltschmidt B."/>
            <person name="Kaltschmidt C."/>
        </authorList>
    </citation>
    <scope>NUCLEOTIDE SEQUENCE [LARGE SCALE GENOMIC DNA]</scope>
    <source>
        <strain evidence="11">4.1</strain>
    </source>
</reference>
<dbReference type="RefSeq" id="WP_319155277.1">
    <property type="nucleotide sequence ID" value="NZ_CP138359.1"/>
</dbReference>
<comment type="subcellular location">
    <subcellularLocation>
        <location evidence="1">Cell membrane</location>
        <topology evidence="1">Peripheral membrane protein</topology>
    </subcellularLocation>
</comment>
<dbReference type="InterPro" id="IPR003593">
    <property type="entry name" value="AAA+_ATPase"/>
</dbReference>
<dbReference type="GO" id="GO:0005524">
    <property type="term" value="F:ATP binding"/>
    <property type="evidence" value="ECO:0007669"/>
    <property type="project" value="UniProtKB-KW"/>
</dbReference>
<dbReference type="Proteomes" id="UP001304340">
    <property type="component" value="Chromosome"/>
</dbReference>
<keyword evidence="6 10" id="KW-0067">ATP-binding</keyword>
<evidence type="ECO:0000256" key="6">
    <source>
        <dbReference type="ARBA" id="ARBA00022840"/>
    </source>
</evidence>
<dbReference type="CDD" id="cd03257">
    <property type="entry name" value="ABC_NikE_OppD_transporters"/>
    <property type="match status" value="2"/>
</dbReference>
<dbReference type="GO" id="GO:0016887">
    <property type="term" value="F:ATP hydrolysis activity"/>
    <property type="evidence" value="ECO:0007669"/>
    <property type="project" value="InterPro"/>
</dbReference>
<dbReference type="PANTHER" id="PTHR43297:SF2">
    <property type="entry name" value="DIPEPTIDE TRANSPORT ATP-BINDING PROTEIN DPPD"/>
    <property type="match status" value="1"/>
</dbReference>
<dbReference type="InterPro" id="IPR013563">
    <property type="entry name" value="Oligopep_ABC_C"/>
</dbReference>
<organism evidence="10 11">
    <name type="scientific">Sanguibacter biliveldensis</name>
    <dbReference type="NCBI Taxonomy" id="3030830"/>
    <lineage>
        <taxon>Bacteria</taxon>
        <taxon>Bacillati</taxon>
        <taxon>Actinomycetota</taxon>
        <taxon>Actinomycetes</taxon>
        <taxon>Micrococcales</taxon>
        <taxon>Sanguibacteraceae</taxon>
        <taxon>Sanguibacter</taxon>
    </lineage>
</organism>
<dbReference type="InterPro" id="IPR017871">
    <property type="entry name" value="ABC_transporter-like_CS"/>
</dbReference>
<evidence type="ECO:0000256" key="7">
    <source>
        <dbReference type="ARBA" id="ARBA00023136"/>
    </source>
</evidence>
<dbReference type="PROSITE" id="PS00211">
    <property type="entry name" value="ABC_TRANSPORTER_1"/>
    <property type="match status" value="2"/>
</dbReference>
<gene>
    <name evidence="10" type="ORF">SANBI_002385</name>
</gene>
<evidence type="ECO:0000256" key="5">
    <source>
        <dbReference type="ARBA" id="ARBA00022741"/>
    </source>
</evidence>
<dbReference type="EMBL" id="CP138359">
    <property type="protein sequence ID" value="WPF81117.1"/>
    <property type="molecule type" value="Genomic_DNA"/>
</dbReference>
<evidence type="ECO:0000256" key="2">
    <source>
        <dbReference type="ARBA" id="ARBA00005417"/>
    </source>
</evidence>
<dbReference type="Pfam" id="PF08352">
    <property type="entry name" value="oligo_HPY"/>
    <property type="match status" value="2"/>
</dbReference>
<dbReference type="NCBIfam" id="NF008453">
    <property type="entry name" value="PRK11308.1"/>
    <property type="match status" value="2"/>
</dbReference>
<dbReference type="AlphaFoldDB" id="A0AAF0Z1K0"/>
<keyword evidence="4" id="KW-1003">Cell membrane</keyword>
<dbReference type="PANTHER" id="PTHR43297">
    <property type="entry name" value="OLIGOPEPTIDE TRANSPORT ATP-BINDING PROTEIN APPD"/>
    <property type="match status" value="1"/>
</dbReference>
<name>A0AAF0Z1K0_9MICO</name>
<dbReference type="KEGG" id="sbil:SANBI_002385"/>
<evidence type="ECO:0000313" key="11">
    <source>
        <dbReference type="Proteomes" id="UP001304340"/>
    </source>
</evidence>
<evidence type="ECO:0000256" key="1">
    <source>
        <dbReference type="ARBA" id="ARBA00004202"/>
    </source>
</evidence>
<dbReference type="SUPFAM" id="SSF52540">
    <property type="entry name" value="P-loop containing nucleoside triphosphate hydrolases"/>
    <property type="match status" value="2"/>
</dbReference>
<dbReference type="SMART" id="SM00382">
    <property type="entry name" value="AAA"/>
    <property type="match status" value="2"/>
</dbReference>
<proteinExistence type="inferred from homology"/>
<evidence type="ECO:0000256" key="3">
    <source>
        <dbReference type="ARBA" id="ARBA00022448"/>
    </source>
</evidence>
<evidence type="ECO:0000256" key="4">
    <source>
        <dbReference type="ARBA" id="ARBA00022475"/>
    </source>
</evidence>
<dbReference type="GO" id="GO:0005886">
    <property type="term" value="C:plasma membrane"/>
    <property type="evidence" value="ECO:0007669"/>
    <property type="project" value="UniProtKB-SubCell"/>
</dbReference>
<evidence type="ECO:0000259" key="9">
    <source>
        <dbReference type="PROSITE" id="PS50893"/>
    </source>
</evidence>
<keyword evidence="3" id="KW-0813">Transport</keyword>
<dbReference type="PROSITE" id="PS50893">
    <property type="entry name" value="ABC_TRANSPORTER_2"/>
    <property type="match status" value="2"/>
</dbReference>
<dbReference type="InterPro" id="IPR050388">
    <property type="entry name" value="ABC_Ni/Peptide_Import"/>
</dbReference>
<dbReference type="Gene3D" id="3.40.50.300">
    <property type="entry name" value="P-loop containing nucleotide triphosphate hydrolases"/>
    <property type="match status" value="2"/>
</dbReference>
<protein>
    <submittedName>
        <fullName evidence="10">ABC transporter ATP-binding protein</fullName>
    </submittedName>
</protein>